<gene>
    <name evidence="2" type="ORF">G3T38_02020</name>
</gene>
<feature type="chain" id="PRO_5039334877" description="Lipoprotein" evidence="1">
    <location>
        <begin position="30"/>
        <end position="246"/>
    </location>
</feature>
<keyword evidence="3" id="KW-1185">Reference proteome</keyword>
<evidence type="ECO:0000256" key="1">
    <source>
        <dbReference type="SAM" id="SignalP"/>
    </source>
</evidence>
<evidence type="ECO:0000313" key="3">
    <source>
        <dbReference type="Proteomes" id="UP000468687"/>
    </source>
</evidence>
<organism evidence="2 3">
    <name type="scientific">Nocardioides zeae</name>
    <dbReference type="NCBI Taxonomy" id="1457234"/>
    <lineage>
        <taxon>Bacteria</taxon>
        <taxon>Bacillati</taxon>
        <taxon>Actinomycetota</taxon>
        <taxon>Actinomycetes</taxon>
        <taxon>Propionibacteriales</taxon>
        <taxon>Nocardioidaceae</taxon>
        <taxon>Nocardioides</taxon>
    </lineage>
</organism>
<dbReference type="Proteomes" id="UP000468687">
    <property type="component" value="Unassembled WGS sequence"/>
</dbReference>
<keyword evidence="1" id="KW-0732">Signal</keyword>
<sequence length="246" mass="27144">MSSTTRRPRRRSRLLVLPAVLLLSAVLSSCSVVEDLTNGNDQPEPTATPTTSATTEYYDSQFTRDGTFQSHIDVAGLDFVYTLYPTKSTPRTNEWYPLGNKYFSFTFQAYDLNQDLRAPFNTKRKVFLGRIQVTSTTTRSDGGPSESPYTLDADARTITLDPEPLGNSYGMLITSPKGSFELRNQQINPTDPATIGIDLTFTATVQMESSAGSNRYVEQTITQKVPIAIFASDEATVAQEIPINAN</sequence>
<comment type="caution">
    <text evidence="2">The sequence shown here is derived from an EMBL/GenBank/DDBJ whole genome shotgun (WGS) entry which is preliminary data.</text>
</comment>
<protein>
    <recommendedName>
        <fullName evidence="4">Lipoprotein</fullName>
    </recommendedName>
</protein>
<dbReference type="PROSITE" id="PS51257">
    <property type="entry name" value="PROKAR_LIPOPROTEIN"/>
    <property type="match status" value="1"/>
</dbReference>
<dbReference type="RefSeq" id="WP_163770380.1">
    <property type="nucleotide sequence ID" value="NZ_JAAGXA010000001.1"/>
</dbReference>
<proteinExistence type="predicted"/>
<feature type="signal peptide" evidence="1">
    <location>
        <begin position="1"/>
        <end position="29"/>
    </location>
</feature>
<reference evidence="2 3" key="1">
    <citation type="journal article" date="2014" name="Int. J. Syst. Evol. Microbiol.">
        <title>Nocardioides zeae sp. nov., isolated from the stem of Zea mays.</title>
        <authorList>
            <person name="Glaeser S.P."/>
            <person name="McInroy J.A."/>
            <person name="Busse H.J."/>
            <person name="Kampfer P."/>
        </authorList>
    </citation>
    <scope>NUCLEOTIDE SEQUENCE [LARGE SCALE GENOMIC DNA]</scope>
    <source>
        <strain evidence="2 3">JCM 30728</strain>
    </source>
</reference>
<accession>A0A6P0HET2</accession>
<dbReference type="EMBL" id="JAAGXA010000001">
    <property type="protein sequence ID" value="NEN77046.1"/>
    <property type="molecule type" value="Genomic_DNA"/>
</dbReference>
<evidence type="ECO:0008006" key="4">
    <source>
        <dbReference type="Google" id="ProtNLM"/>
    </source>
</evidence>
<evidence type="ECO:0000313" key="2">
    <source>
        <dbReference type="EMBL" id="NEN77046.1"/>
    </source>
</evidence>
<dbReference type="AlphaFoldDB" id="A0A6P0HET2"/>
<name>A0A6P0HET2_9ACTN</name>